<dbReference type="InterPro" id="IPR050111">
    <property type="entry name" value="C-type_lectin/snaclec_domain"/>
</dbReference>
<comment type="caution">
    <text evidence="2">The sequence shown here is derived from an EMBL/GenBank/DDBJ whole genome shotgun (WGS) entry which is preliminary data.</text>
</comment>
<evidence type="ECO:0000256" key="1">
    <source>
        <dbReference type="ARBA" id="ARBA00023157"/>
    </source>
</evidence>
<proteinExistence type="predicted"/>
<dbReference type="InterPro" id="IPR016186">
    <property type="entry name" value="C-type_lectin-like/link_sf"/>
</dbReference>
<keyword evidence="1" id="KW-1015">Disulfide bond</keyword>
<dbReference type="SUPFAM" id="SSF56436">
    <property type="entry name" value="C-type lectin-like"/>
    <property type="match status" value="1"/>
</dbReference>
<dbReference type="PROSITE" id="PS50041">
    <property type="entry name" value="C_TYPE_LECTIN_2"/>
    <property type="match status" value="1"/>
</dbReference>
<dbReference type="PROSITE" id="PS00615">
    <property type="entry name" value="C_TYPE_LECTIN_1"/>
    <property type="match status" value="1"/>
</dbReference>
<dbReference type="AlphaFoldDB" id="A0A7D9DXN7"/>
<dbReference type="SMART" id="SM00034">
    <property type="entry name" value="CLECT"/>
    <property type="match status" value="1"/>
</dbReference>
<dbReference type="Pfam" id="PF00059">
    <property type="entry name" value="Lectin_C"/>
    <property type="match status" value="1"/>
</dbReference>
<dbReference type="PANTHER" id="PTHR22803">
    <property type="entry name" value="MANNOSE, PHOSPHOLIPASE, LECTIN RECEPTOR RELATED"/>
    <property type="match status" value="1"/>
</dbReference>
<reference evidence="2" key="1">
    <citation type="submission" date="2020-04" db="EMBL/GenBank/DDBJ databases">
        <authorList>
            <person name="Alioto T."/>
            <person name="Alioto T."/>
            <person name="Gomez Garrido J."/>
        </authorList>
    </citation>
    <scope>NUCLEOTIDE SEQUENCE</scope>
    <source>
        <strain evidence="2">A484AB</strain>
    </source>
</reference>
<gene>
    <name evidence="2" type="ORF">PACLA_8A080691</name>
</gene>
<evidence type="ECO:0000313" key="2">
    <source>
        <dbReference type="EMBL" id="CAB3996872.1"/>
    </source>
</evidence>
<dbReference type="InterPro" id="IPR018378">
    <property type="entry name" value="C-type_lectin_CS"/>
</dbReference>
<dbReference type="EMBL" id="CACRXK020002967">
    <property type="protein sequence ID" value="CAB3996872.1"/>
    <property type="molecule type" value="Genomic_DNA"/>
</dbReference>
<evidence type="ECO:0000313" key="3">
    <source>
        <dbReference type="Proteomes" id="UP001152795"/>
    </source>
</evidence>
<dbReference type="Proteomes" id="UP001152795">
    <property type="component" value="Unassembled WGS sequence"/>
</dbReference>
<dbReference type="OrthoDB" id="5971167at2759"/>
<dbReference type="InterPro" id="IPR016187">
    <property type="entry name" value="CTDL_fold"/>
</dbReference>
<dbReference type="InterPro" id="IPR001304">
    <property type="entry name" value="C-type_lectin-like"/>
</dbReference>
<sequence length="118" mass="13799">MEVQNTYKTTWFKARAACQKLGGDLAVPMNNKENSAILNIVKQKSLSQPFIGFRRHKDNKFYTVQGVMPSYMKWQPGEPNGPNHEHCVHFYNNNGKWNDIPCSNQYPFICQRHLIKRK</sequence>
<dbReference type="Gene3D" id="3.10.100.10">
    <property type="entry name" value="Mannose-Binding Protein A, subunit A"/>
    <property type="match status" value="1"/>
</dbReference>
<organism evidence="2 3">
    <name type="scientific">Paramuricea clavata</name>
    <name type="common">Red gorgonian</name>
    <name type="synonym">Violescent sea-whip</name>
    <dbReference type="NCBI Taxonomy" id="317549"/>
    <lineage>
        <taxon>Eukaryota</taxon>
        <taxon>Metazoa</taxon>
        <taxon>Cnidaria</taxon>
        <taxon>Anthozoa</taxon>
        <taxon>Octocorallia</taxon>
        <taxon>Malacalcyonacea</taxon>
        <taxon>Plexauridae</taxon>
        <taxon>Paramuricea</taxon>
    </lineage>
</organism>
<name>A0A7D9DXN7_PARCT</name>
<protein>
    <submittedName>
        <fullName evidence="2">Uncharacterized protein</fullName>
    </submittedName>
</protein>
<dbReference type="CDD" id="cd00037">
    <property type="entry name" value="CLECT"/>
    <property type="match status" value="1"/>
</dbReference>
<keyword evidence="3" id="KW-1185">Reference proteome</keyword>
<accession>A0A7D9DXN7</accession>